<keyword evidence="1" id="KW-1133">Transmembrane helix</keyword>
<keyword evidence="1" id="KW-0812">Transmembrane</keyword>
<protein>
    <submittedName>
        <fullName evidence="2">Uncharacterized protein</fullName>
    </submittedName>
</protein>
<comment type="caution">
    <text evidence="2">The sequence shown here is derived from an EMBL/GenBank/DDBJ whole genome shotgun (WGS) entry which is preliminary data.</text>
</comment>
<dbReference type="AlphaFoldDB" id="A0AAN9K4W0"/>
<dbReference type="EMBL" id="JAYKXN010000002">
    <property type="protein sequence ID" value="KAK7310920.1"/>
    <property type="molecule type" value="Genomic_DNA"/>
</dbReference>
<feature type="transmembrane region" description="Helical" evidence="1">
    <location>
        <begin position="7"/>
        <end position="33"/>
    </location>
</feature>
<accession>A0AAN9K4W0</accession>
<proteinExistence type="predicted"/>
<keyword evidence="1" id="KW-0472">Membrane</keyword>
<organism evidence="2 3">
    <name type="scientific">Clitoria ternatea</name>
    <name type="common">Butterfly pea</name>
    <dbReference type="NCBI Taxonomy" id="43366"/>
    <lineage>
        <taxon>Eukaryota</taxon>
        <taxon>Viridiplantae</taxon>
        <taxon>Streptophyta</taxon>
        <taxon>Embryophyta</taxon>
        <taxon>Tracheophyta</taxon>
        <taxon>Spermatophyta</taxon>
        <taxon>Magnoliopsida</taxon>
        <taxon>eudicotyledons</taxon>
        <taxon>Gunneridae</taxon>
        <taxon>Pentapetalae</taxon>
        <taxon>rosids</taxon>
        <taxon>fabids</taxon>
        <taxon>Fabales</taxon>
        <taxon>Fabaceae</taxon>
        <taxon>Papilionoideae</taxon>
        <taxon>50 kb inversion clade</taxon>
        <taxon>NPAAA clade</taxon>
        <taxon>indigoferoid/millettioid clade</taxon>
        <taxon>Phaseoleae</taxon>
        <taxon>Clitoria</taxon>
    </lineage>
</organism>
<reference evidence="2 3" key="1">
    <citation type="submission" date="2024-01" db="EMBL/GenBank/DDBJ databases">
        <title>The genomes of 5 underutilized Papilionoideae crops provide insights into root nodulation and disease resistance.</title>
        <authorList>
            <person name="Yuan L."/>
        </authorList>
    </citation>
    <scope>NUCLEOTIDE SEQUENCE [LARGE SCALE GENOMIC DNA]</scope>
    <source>
        <strain evidence="2">LY-2023</strain>
        <tissue evidence="2">Leaf</tissue>
    </source>
</reference>
<dbReference type="Proteomes" id="UP001359559">
    <property type="component" value="Unassembled WGS sequence"/>
</dbReference>
<evidence type="ECO:0000313" key="2">
    <source>
        <dbReference type="EMBL" id="KAK7310920.1"/>
    </source>
</evidence>
<gene>
    <name evidence="2" type="ORF">RJT34_08719</name>
</gene>
<evidence type="ECO:0000256" key="1">
    <source>
        <dbReference type="SAM" id="Phobius"/>
    </source>
</evidence>
<keyword evidence="3" id="KW-1185">Reference proteome</keyword>
<evidence type="ECO:0000313" key="3">
    <source>
        <dbReference type="Proteomes" id="UP001359559"/>
    </source>
</evidence>
<name>A0AAN9K4W0_CLITE</name>
<sequence length="138" mass="15940">MQYRWSLCLLMVSFCIFFTLGGTGLLICIHYQWSCWEMLTHTAGFYIAEDSGVRKTAQFKLHAIGDEINCYLYRHCFHCPQRVQIMETAIGETNAARIIKDRIFIKIAGIESTKSQGKDNGWERKCHNAEDGFLKNHV</sequence>